<dbReference type="FunFam" id="2.20.25.100:FF:000001">
    <property type="entry name" value="40S ribosomal protein S27"/>
    <property type="match status" value="1"/>
</dbReference>
<evidence type="ECO:0000256" key="4">
    <source>
        <dbReference type="ARBA" id="ARBA00023274"/>
    </source>
</evidence>
<dbReference type="InterPro" id="IPR011332">
    <property type="entry name" value="Ribosomal_zn-bd"/>
</dbReference>
<dbReference type="InterPro" id="IPR023407">
    <property type="entry name" value="Ribosomal_eS27_Zn-bd_dom_sf"/>
</dbReference>
<comment type="cofactor">
    <cofactor evidence="5">
        <name>Zn(2+)</name>
        <dbReference type="ChEBI" id="CHEBI:29105"/>
    </cofactor>
    <text evidence="5">Binds 1 zinc ion per subunit.</text>
</comment>
<dbReference type="GO" id="GO:0006412">
    <property type="term" value="P:translation"/>
    <property type="evidence" value="ECO:0007669"/>
    <property type="project" value="InterPro"/>
</dbReference>
<evidence type="ECO:0000256" key="6">
    <source>
        <dbReference type="SAM" id="SignalP"/>
    </source>
</evidence>
<keyword evidence="6" id="KW-0732">Signal</keyword>
<reference evidence="7" key="1">
    <citation type="journal article" date="2014" name="Genome Announc.">
        <title>Genome sequence of the yeast Cyberlindnera fabianii (Hansenula fabianii).</title>
        <authorList>
            <person name="Freel K.C."/>
            <person name="Sarilar V."/>
            <person name="Neuveglise C."/>
            <person name="Devillers H."/>
            <person name="Friedrich A."/>
            <person name="Schacherer J."/>
        </authorList>
    </citation>
    <scope>NUCLEOTIDE SEQUENCE</scope>
    <source>
        <strain evidence="7">YJS4271</strain>
    </source>
</reference>
<dbReference type="AlphaFoldDB" id="A0A061BJ10"/>
<proteinExistence type="inferred from homology"/>
<dbReference type="Gene3D" id="2.20.25.100">
    <property type="entry name" value="Zn-binding ribosomal proteins"/>
    <property type="match status" value="1"/>
</dbReference>
<comment type="similarity">
    <text evidence="1 5">Belongs to the eukaryotic ribosomal protein eS27 family.</text>
</comment>
<evidence type="ECO:0000256" key="3">
    <source>
        <dbReference type="ARBA" id="ARBA00022980"/>
    </source>
</evidence>
<dbReference type="PhylomeDB" id="A0A061BJ10"/>
<dbReference type="EMBL" id="LK052924">
    <property type="protein sequence ID" value="CDR47891.1"/>
    <property type="molecule type" value="Genomic_DNA"/>
</dbReference>
<keyword evidence="2 5" id="KW-0862">Zinc</keyword>
<dbReference type="VEuPathDB" id="FungiDB:BON22_5420"/>
<feature type="signal peptide" evidence="6">
    <location>
        <begin position="1"/>
        <end position="18"/>
    </location>
</feature>
<name>A0A061BJ10_CYBFA</name>
<dbReference type="GO" id="GO:0008270">
    <property type="term" value="F:zinc ion binding"/>
    <property type="evidence" value="ECO:0007669"/>
    <property type="project" value="UniProtKB-KW"/>
</dbReference>
<dbReference type="GO" id="GO:0000028">
    <property type="term" value="P:ribosomal small subunit assembly"/>
    <property type="evidence" value="ECO:0007669"/>
    <property type="project" value="UniProtKB-ARBA"/>
</dbReference>
<dbReference type="PANTHER" id="PTHR11594">
    <property type="entry name" value="40S RIBOSOMAL PROTEIN S27"/>
    <property type="match status" value="1"/>
</dbReference>
<evidence type="ECO:0000313" key="7">
    <source>
        <dbReference type="EMBL" id="CDR47891.1"/>
    </source>
</evidence>
<keyword evidence="3 5" id="KW-0689">Ribosomal protein</keyword>
<feature type="chain" id="PRO_5001598941" description="40S ribosomal protein S27" evidence="6">
    <location>
        <begin position="19"/>
        <end position="87"/>
    </location>
</feature>
<dbReference type="HAMAP" id="MF_00371">
    <property type="entry name" value="Ribosomal_eS27"/>
    <property type="match status" value="1"/>
</dbReference>
<evidence type="ECO:0000256" key="5">
    <source>
        <dbReference type="RuleBase" id="RU000671"/>
    </source>
</evidence>
<keyword evidence="5" id="KW-0479">Metal-binding</keyword>
<gene>
    <name evidence="7" type="ORF">CYFA0S_39e00210g</name>
</gene>
<keyword evidence="4 5" id="KW-0687">Ribonucleoprotein</keyword>
<evidence type="ECO:0000256" key="1">
    <source>
        <dbReference type="ARBA" id="ARBA00010919"/>
    </source>
</evidence>
<keyword evidence="5" id="KW-0863">Zinc-finger</keyword>
<dbReference type="PROSITE" id="PS01168">
    <property type="entry name" value="RIBOSOMAL_S27E"/>
    <property type="match status" value="1"/>
</dbReference>
<evidence type="ECO:0000256" key="2">
    <source>
        <dbReference type="ARBA" id="ARBA00022833"/>
    </source>
</evidence>
<dbReference type="SUPFAM" id="SSF57829">
    <property type="entry name" value="Zn-binding ribosomal proteins"/>
    <property type="match status" value="1"/>
</dbReference>
<sequence>MFVCLFVLVQDLLHPSAASEAKKHKLKTLVQSPRSFFMDVKCPGCLNITTVFSHAQTAVTCDSCATVLTQPTGGKARLTEGSSFRKK</sequence>
<dbReference type="GO" id="GO:0003735">
    <property type="term" value="F:structural constituent of ribosome"/>
    <property type="evidence" value="ECO:0007669"/>
    <property type="project" value="InterPro"/>
</dbReference>
<dbReference type="InterPro" id="IPR000592">
    <property type="entry name" value="Ribosomal_eS27"/>
</dbReference>
<dbReference type="Pfam" id="PF01667">
    <property type="entry name" value="Ribosomal_S27e"/>
    <property type="match status" value="1"/>
</dbReference>
<dbReference type="OrthoDB" id="5567124at2759"/>
<organism evidence="7">
    <name type="scientific">Cyberlindnera fabianii</name>
    <name type="common">Yeast</name>
    <name type="synonym">Hansenula fabianii</name>
    <dbReference type="NCBI Taxonomy" id="36022"/>
    <lineage>
        <taxon>Eukaryota</taxon>
        <taxon>Fungi</taxon>
        <taxon>Dikarya</taxon>
        <taxon>Ascomycota</taxon>
        <taxon>Saccharomycotina</taxon>
        <taxon>Saccharomycetes</taxon>
        <taxon>Phaffomycetales</taxon>
        <taxon>Phaffomycetaceae</taxon>
        <taxon>Cyberlindnera</taxon>
    </lineage>
</organism>
<accession>A0A061BJ10</accession>
<dbReference type="GO" id="GO:0022627">
    <property type="term" value="C:cytosolic small ribosomal subunit"/>
    <property type="evidence" value="ECO:0007669"/>
    <property type="project" value="UniProtKB-ARBA"/>
</dbReference>
<protein>
    <recommendedName>
        <fullName evidence="5">40S ribosomal protein S27</fullName>
    </recommendedName>
</protein>